<evidence type="ECO:0000313" key="7">
    <source>
        <dbReference type="Proteomes" id="UP000589626"/>
    </source>
</evidence>
<dbReference type="InterPro" id="IPR025997">
    <property type="entry name" value="SBP_2_dom"/>
</dbReference>
<dbReference type="EMBL" id="JACHWR010000002">
    <property type="protein sequence ID" value="MBB3043152.1"/>
    <property type="molecule type" value="Genomic_DNA"/>
</dbReference>
<dbReference type="Proteomes" id="UP000589626">
    <property type="component" value="Unassembled WGS sequence"/>
</dbReference>
<reference evidence="6 7" key="1">
    <citation type="submission" date="2020-08" db="EMBL/GenBank/DDBJ databases">
        <title>Sequencing the genomes of 1000 actinobacteria strains.</title>
        <authorList>
            <person name="Klenk H.-P."/>
        </authorList>
    </citation>
    <scope>NUCLEOTIDE SEQUENCE [LARGE SCALE GENOMIC DNA]</scope>
    <source>
        <strain evidence="6 7">DSM 105498</strain>
    </source>
</reference>
<keyword evidence="7" id="KW-1185">Reference proteome</keyword>
<protein>
    <submittedName>
        <fullName evidence="6">Ribose transport system substrate-binding protein</fullName>
    </submittedName>
</protein>
<dbReference type="PROSITE" id="PS51257">
    <property type="entry name" value="PROKAR_LIPOPROTEIN"/>
    <property type="match status" value="1"/>
</dbReference>
<dbReference type="AlphaFoldDB" id="A0A7W4VXK4"/>
<proteinExistence type="inferred from homology"/>
<dbReference type="InterPro" id="IPR028082">
    <property type="entry name" value="Peripla_BP_I"/>
</dbReference>
<dbReference type="PANTHER" id="PTHR46847">
    <property type="entry name" value="D-ALLOSE-BINDING PERIPLASMIC PROTEIN-RELATED"/>
    <property type="match status" value="1"/>
</dbReference>
<organism evidence="6 7">
    <name type="scientific">Nocardioides soli</name>
    <dbReference type="NCBI Taxonomy" id="1036020"/>
    <lineage>
        <taxon>Bacteria</taxon>
        <taxon>Bacillati</taxon>
        <taxon>Actinomycetota</taxon>
        <taxon>Actinomycetes</taxon>
        <taxon>Propionibacteriales</taxon>
        <taxon>Nocardioidaceae</taxon>
        <taxon>Nocardioides</taxon>
    </lineage>
</organism>
<evidence type="ECO:0000256" key="3">
    <source>
        <dbReference type="ARBA" id="ARBA00022729"/>
    </source>
</evidence>
<gene>
    <name evidence="6" type="ORF">FHU40_002970</name>
</gene>
<evidence type="ECO:0000259" key="5">
    <source>
        <dbReference type="Pfam" id="PF13407"/>
    </source>
</evidence>
<name>A0A7W4VXK4_9ACTN</name>
<dbReference type="Pfam" id="PF13407">
    <property type="entry name" value="Peripla_BP_4"/>
    <property type="match status" value="1"/>
</dbReference>
<dbReference type="PANTHER" id="PTHR46847:SF1">
    <property type="entry name" value="D-ALLOSE-BINDING PERIPLASMIC PROTEIN-RELATED"/>
    <property type="match status" value="1"/>
</dbReference>
<dbReference type="GO" id="GO:0030313">
    <property type="term" value="C:cell envelope"/>
    <property type="evidence" value="ECO:0007669"/>
    <property type="project" value="UniProtKB-SubCell"/>
</dbReference>
<comment type="similarity">
    <text evidence="2">Belongs to the bacterial solute-binding protein 2 family.</text>
</comment>
<evidence type="ECO:0000313" key="6">
    <source>
        <dbReference type="EMBL" id="MBB3043152.1"/>
    </source>
</evidence>
<comment type="caution">
    <text evidence="6">The sequence shown here is derived from an EMBL/GenBank/DDBJ whole genome shotgun (WGS) entry which is preliminary data.</text>
</comment>
<dbReference type="Gene3D" id="3.40.50.2300">
    <property type="match status" value="2"/>
</dbReference>
<keyword evidence="3 4" id="KW-0732">Signal</keyword>
<dbReference type="SUPFAM" id="SSF53822">
    <property type="entry name" value="Periplasmic binding protein-like I"/>
    <property type="match status" value="1"/>
</dbReference>
<sequence length="354" mass="36997">MNRSTLARGVSALALTAVLATATACSSTEKSGGSAAAADPVSGTVDIAFFGLAANNTYTQSMFKQAEETAQGMDAKVQFFDGKFDASVQSRQVQDAITSGNYDAFIIMPNDSASILPFAQQAIDAGIKVSSLEYPIGKDPASVDLQLDGLTTQVIEDVVFGAESIADSANRACEVYEGCQVAMLWGSRKLPTDAVKVPAFKDDLDPANKLVAEGDANYLEVDGFNLATDMLQANPDINLFVTVGDQMAGGAARAVTESGRTLGNKAGSVTIIGYGATTDGVEAIRAGRWFESLALVPKDMAAKVTELTIAAARGEEPSDDERSIVQNSLSPIGVMASEKSLAENPDFVGQYSTQ</sequence>
<dbReference type="RefSeq" id="WP_183593038.1">
    <property type="nucleotide sequence ID" value="NZ_JACHWR010000002.1"/>
</dbReference>
<evidence type="ECO:0000256" key="1">
    <source>
        <dbReference type="ARBA" id="ARBA00004196"/>
    </source>
</evidence>
<accession>A0A7W4VXK4</accession>
<feature type="signal peptide" evidence="4">
    <location>
        <begin position="1"/>
        <end position="22"/>
    </location>
</feature>
<evidence type="ECO:0000256" key="2">
    <source>
        <dbReference type="ARBA" id="ARBA00007639"/>
    </source>
</evidence>
<feature type="domain" description="Periplasmic binding protein" evidence="5">
    <location>
        <begin position="47"/>
        <end position="316"/>
    </location>
</feature>
<feature type="chain" id="PRO_5039518870" evidence="4">
    <location>
        <begin position="23"/>
        <end position="354"/>
    </location>
</feature>
<evidence type="ECO:0000256" key="4">
    <source>
        <dbReference type="SAM" id="SignalP"/>
    </source>
</evidence>
<comment type="subcellular location">
    <subcellularLocation>
        <location evidence="1">Cell envelope</location>
    </subcellularLocation>
</comment>
<dbReference type="GO" id="GO:0030246">
    <property type="term" value="F:carbohydrate binding"/>
    <property type="evidence" value="ECO:0007669"/>
    <property type="project" value="UniProtKB-ARBA"/>
</dbReference>
<dbReference type="CDD" id="cd01536">
    <property type="entry name" value="PBP1_ABC_sugar_binding-like"/>
    <property type="match status" value="1"/>
</dbReference>